<dbReference type="SUPFAM" id="SSF103473">
    <property type="entry name" value="MFS general substrate transporter"/>
    <property type="match status" value="1"/>
</dbReference>
<dbReference type="RefSeq" id="WP_093634689.1">
    <property type="nucleotide sequence ID" value="NZ_FPBH01000007.1"/>
</dbReference>
<feature type="transmembrane region" description="Helical" evidence="6">
    <location>
        <begin position="416"/>
        <end position="436"/>
    </location>
</feature>
<feature type="compositionally biased region" description="Polar residues" evidence="5">
    <location>
        <begin position="451"/>
        <end position="463"/>
    </location>
</feature>
<dbReference type="AlphaFoldDB" id="A0A1I7CLL4"/>
<keyword evidence="4 6" id="KW-0472">Membrane</keyword>
<accession>A0A1I7CLL4</accession>
<evidence type="ECO:0000256" key="6">
    <source>
        <dbReference type="SAM" id="Phobius"/>
    </source>
</evidence>
<keyword evidence="3 6" id="KW-1133">Transmembrane helix</keyword>
<proteinExistence type="predicted"/>
<dbReference type="Gene3D" id="1.20.1250.20">
    <property type="entry name" value="MFS general substrate transporter like domains"/>
    <property type="match status" value="2"/>
</dbReference>
<evidence type="ECO:0000313" key="8">
    <source>
        <dbReference type="EMBL" id="SFU00331.1"/>
    </source>
</evidence>
<feature type="domain" description="Major facilitator superfamily (MFS) profile" evidence="7">
    <location>
        <begin position="25"/>
        <end position="439"/>
    </location>
</feature>
<dbReference type="CDD" id="cd17365">
    <property type="entry name" value="MFS_PcaK_like"/>
    <property type="match status" value="1"/>
</dbReference>
<dbReference type="EMBL" id="FPBH01000007">
    <property type="protein sequence ID" value="SFU00331.1"/>
    <property type="molecule type" value="Genomic_DNA"/>
</dbReference>
<evidence type="ECO:0000256" key="5">
    <source>
        <dbReference type="SAM" id="MobiDB-lite"/>
    </source>
</evidence>
<feature type="transmembrane region" description="Helical" evidence="6">
    <location>
        <begin position="324"/>
        <end position="341"/>
    </location>
</feature>
<feature type="transmembrane region" description="Helical" evidence="6">
    <location>
        <begin position="148"/>
        <end position="171"/>
    </location>
</feature>
<dbReference type="PANTHER" id="PTHR23508:SF10">
    <property type="entry name" value="CARBOXYLIC ACID TRANSPORTER PROTEIN HOMOLOG"/>
    <property type="match status" value="1"/>
</dbReference>
<feature type="transmembrane region" description="Helical" evidence="6">
    <location>
        <begin position="177"/>
        <end position="199"/>
    </location>
</feature>
<dbReference type="PANTHER" id="PTHR23508">
    <property type="entry name" value="CARBOXYLIC ACID TRANSPORTER PROTEIN HOMOLOG"/>
    <property type="match status" value="1"/>
</dbReference>
<evidence type="ECO:0000313" key="9">
    <source>
        <dbReference type="Proteomes" id="UP000198844"/>
    </source>
</evidence>
<comment type="subcellular location">
    <subcellularLocation>
        <location evidence="1">Membrane</location>
        <topology evidence="1">Multi-pass membrane protein</topology>
    </subcellularLocation>
</comment>
<evidence type="ECO:0000256" key="4">
    <source>
        <dbReference type="ARBA" id="ARBA00023136"/>
    </source>
</evidence>
<feature type="transmembrane region" description="Helical" evidence="6">
    <location>
        <begin position="63"/>
        <end position="83"/>
    </location>
</feature>
<dbReference type="GO" id="GO:0005886">
    <property type="term" value="C:plasma membrane"/>
    <property type="evidence" value="ECO:0007669"/>
    <property type="project" value="TreeGrafter"/>
</dbReference>
<name>A0A1I7CLL4_9BURK</name>
<feature type="transmembrane region" description="Helical" evidence="6">
    <location>
        <begin position="296"/>
        <end position="317"/>
    </location>
</feature>
<dbReference type="Proteomes" id="UP000198844">
    <property type="component" value="Unassembled WGS sequence"/>
</dbReference>
<feature type="region of interest" description="Disordered" evidence="5">
    <location>
        <begin position="443"/>
        <end position="463"/>
    </location>
</feature>
<feature type="transmembrane region" description="Helical" evidence="6">
    <location>
        <begin position="116"/>
        <end position="136"/>
    </location>
</feature>
<gene>
    <name evidence="8" type="ORF">SAMN05192563_10074</name>
</gene>
<dbReference type="GO" id="GO:0046943">
    <property type="term" value="F:carboxylic acid transmembrane transporter activity"/>
    <property type="evidence" value="ECO:0007669"/>
    <property type="project" value="TreeGrafter"/>
</dbReference>
<reference evidence="8 9" key="1">
    <citation type="submission" date="2016-10" db="EMBL/GenBank/DDBJ databases">
        <authorList>
            <person name="de Groot N.N."/>
        </authorList>
    </citation>
    <scope>NUCLEOTIDE SEQUENCE [LARGE SCALE GENOMIC DNA]</scope>
    <source>
        <strain evidence="8 9">LMG 27731</strain>
    </source>
</reference>
<evidence type="ECO:0000256" key="2">
    <source>
        <dbReference type="ARBA" id="ARBA00022692"/>
    </source>
</evidence>
<keyword evidence="2 6" id="KW-0812">Transmembrane</keyword>
<evidence type="ECO:0000256" key="1">
    <source>
        <dbReference type="ARBA" id="ARBA00004141"/>
    </source>
</evidence>
<evidence type="ECO:0000256" key="3">
    <source>
        <dbReference type="ARBA" id="ARBA00022989"/>
    </source>
</evidence>
<dbReference type="InterPro" id="IPR005829">
    <property type="entry name" value="Sugar_transporter_CS"/>
</dbReference>
<dbReference type="PROSITE" id="PS50850">
    <property type="entry name" value="MFS"/>
    <property type="match status" value="1"/>
</dbReference>
<sequence>MSQIQRINVRSFIDERPLSRYQFIIITFIFLVIAFDGMDVGIMGFAAPEIMRNWGISKQEMGSVLSVVFLGVTAGALIAGPFGDRYGRKLVLVCSVFVFGSLTLFAARSTDVSSLLILRGMAGLGLGAALPNAVALMVEYAPHRKRSIIVTIVYSGFTAGAAASGLVAAWLMPTYGWQATLATAGILPIALAIVLAFALPESVVFLTLRKQNIESIPSILKKIDRAAIIAPNSEFWAPTLVKQSAKPLTILLTKQYAFVTALLCLAYFMGVMATYIMVNWLPVIAKEAGFSLRQGAIITATITLGGPVGSICIGAIMDRMRPHWVLVLALLVAATFSASTSVALNNFGFLCIIMFALGCFFHGSMTGLQALSATSFPTAARATGVSCMHGIGRVGAICSGSIGATMMNRGWALSEIFLALAVPMVISALAIGLLGVRGRHVRDRTEDNSAGHPTTTAMTSYES</sequence>
<feature type="transmembrane region" description="Helical" evidence="6">
    <location>
        <begin position="256"/>
        <end position="276"/>
    </location>
</feature>
<feature type="transmembrane region" description="Helical" evidence="6">
    <location>
        <begin position="21"/>
        <end position="43"/>
    </location>
</feature>
<protein>
    <submittedName>
        <fullName evidence="8">MFS transporter, AAHS family, 4-hydroxybenzoate transporter</fullName>
    </submittedName>
</protein>
<dbReference type="OrthoDB" id="7066727at2"/>
<evidence type="ECO:0000259" key="7">
    <source>
        <dbReference type="PROSITE" id="PS50850"/>
    </source>
</evidence>
<dbReference type="InterPro" id="IPR036259">
    <property type="entry name" value="MFS_trans_sf"/>
</dbReference>
<organism evidence="8 9">
    <name type="scientific">Paraburkholderia aspalathi</name>
    <dbReference type="NCBI Taxonomy" id="1324617"/>
    <lineage>
        <taxon>Bacteria</taxon>
        <taxon>Pseudomonadati</taxon>
        <taxon>Pseudomonadota</taxon>
        <taxon>Betaproteobacteria</taxon>
        <taxon>Burkholderiales</taxon>
        <taxon>Burkholderiaceae</taxon>
        <taxon>Paraburkholderia</taxon>
    </lineage>
</organism>
<dbReference type="InterPro" id="IPR011701">
    <property type="entry name" value="MFS"/>
</dbReference>
<dbReference type="InterPro" id="IPR020846">
    <property type="entry name" value="MFS_dom"/>
</dbReference>
<feature type="transmembrane region" description="Helical" evidence="6">
    <location>
        <begin position="90"/>
        <end position="110"/>
    </location>
</feature>
<dbReference type="PROSITE" id="PS00217">
    <property type="entry name" value="SUGAR_TRANSPORT_2"/>
    <property type="match status" value="1"/>
</dbReference>
<dbReference type="Pfam" id="PF07690">
    <property type="entry name" value="MFS_1"/>
    <property type="match status" value="1"/>
</dbReference>